<dbReference type="PANTHER" id="PTHR11706:SF33">
    <property type="entry name" value="NATURAL RESISTANCE-ASSOCIATED MACROPHAGE PROTEIN 2"/>
    <property type="match status" value="1"/>
</dbReference>
<evidence type="ECO:0000313" key="7">
    <source>
        <dbReference type="Proteomes" id="UP000221165"/>
    </source>
</evidence>
<organism evidence="6 7">
    <name type="scientific">Cystoisospora suis</name>
    <dbReference type="NCBI Taxonomy" id="483139"/>
    <lineage>
        <taxon>Eukaryota</taxon>
        <taxon>Sar</taxon>
        <taxon>Alveolata</taxon>
        <taxon>Apicomplexa</taxon>
        <taxon>Conoidasida</taxon>
        <taxon>Coccidia</taxon>
        <taxon>Eucoccidiorida</taxon>
        <taxon>Eimeriorina</taxon>
        <taxon>Sarcocystidae</taxon>
        <taxon>Cystoisospora</taxon>
    </lineage>
</organism>
<dbReference type="GO" id="GO:0015086">
    <property type="term" value="F:cadmium ion transmembrane transporter activity"/>
    <property type="evidence" value="ECO:0007669"/>
    <property type="project" value="TreeGrafter"/>
</dbReference>
<protein>
    <submittedName>
        <fullName evidence="6">Divalent metal transporter</fullName>
    </submittedName>
</protein>
<comment type="caution">
    <text evidence="6">The sequence shown here is derived from an EMBL/GenBank/DDBJ whole genome shotgun (WGS) entry which is preliminary data.</text>
</comment>
<evidence type="ECO:0000256" key="2">
    <source>
        <dbReference type="ARBA" id="ARBA00022448"/>
    </source>
</evidence>
<dbReference type="PANTHER" id="PTHR11706">
    <property type="entry name" value="SOLUTE CARRIER PROTEIN FAMILY 11 MEMBER"/>
    <property type="match status" value="1"/>
</dbReference>
<keyword evidence="4" id="KW-1133">Transmembrane helix</keyword>
<dbReference type="VEuPathDB" id="ToxoDB:CSUI_006834"/>
<accession>A0A2C6KFR8</accession>
<sequence>ISLVGCILMPHNIFLHSALALTRKVKRQDIHKVAEANYYFALEAGLTLA</sequence>
<dbReference type="Proteomes" id="UP000221165">
    <property type="component" value="Unassembled WGS sequence"/>
</dbReference>
<keyword evidence="7" id="KW-1185">Reference proteome</keyword>
<dbReference type="InterPro" id="IPR001046">
    <property type="entry name" value="NRAMP_fam"/>
</dbReference>
<dbReference type="AlphaFoldDB" id="A0A2C6KFR8"/>
<name>A0A2C6KFR8_9APIC</name>
<dbReference type="GeneID" id="94430196"/>
<reference evidence="6 7" key="1">
    <citation type="journal article" date="2017" name="Int. J. Parasitol.">
        <title>The genome of the protozoan parasite Cystoisospora suis and a reverse vaccinology approach to identify vaccine candidates.</title>
        <authorList>
            <person name="Palmieri N."/>
            <person name="Shrestha A."/>
            <person name="Ruttkowski B."/>
            <person name="Beck T."/>
            <person name="Vogl C."/>
            <person name="Tomley F."/>
            <person name="Blake D.P."/>
            <person name="Joachim A."/>
        </authorList>
    </citation>
    <scope>NUCLEOTIDE SEQUENCE [LARGE SCALE GENOMIC DNA]</scope>
    <source>
        <strain evidence="6 7">Wien I</strain>
    </source>
</reference>
<evidence type="ECO:0000256" key="1">
    <source>
        <dbReference type="ARBA" id="ARBA00004141"/>
    </source>
</evidence>
<evidence type="ECO:0000256" key="5">
    <source>
        <dbReference type="ARBA" id="ARBA00023136"/>
    </source>
</evidence>
<keyword evidence="3" id="KW-0812">Transmembrane</keyword>
<dbReference type="EMBL" id="MIGC01003510">
    <property type="protein sequence ID" value="PHJ19340.1"/>
    <property type="molecule type" value="Genomic_DNA"/>
</dbReference>
<dbReference type="GO" id="GO:0005384">
    <property type="term" value="F:manganese ion transmembrane transporter activity"/>
    <property type="evidence" value="ECO:0007669"/>
    <property type="project" value="TreeGrafter"/>
</dbReference>
<evidence type="ECO:0000256" key="3">
    <source>
        <dbReference type="ARBA" id="ARBA00022692"/>
    </source>
</evidence>
<keyword evidence="5" id="KW-0472">Membrane</keyword>
<proteinExistence type="predicted"/>
<keyword evidence="2" id="KW-0813">Transport</keyword>
<dbReference type="GO" id="GO:0005886">
    <property type="term" value="C:plasma membrane"/>
    <property type="evidence" value="ECO:0007669"/>
    <property type="project" value="TreeGrafter"/>
</dbReference>
<dbReference type="OrthoDB" id="409173at2759"/>
<evidence type="ECO:0000313" key="6">
    <source>
        <dbReference type="EMBL" id="PHJ19340.1"/>
    </source>
</evidence>
<gene>
    <name evidence="6" type="ORF">CSUI_006834</name>
</gene>
<feature type="non-terminal residue" evidence="6">
    <location>
        <position position="1"/>
    </location>
</feature>
<feature type="non-terminal residue" evidence="6">
    <location>
        <position position="49"/>
    </location>
</feature>
<comment type="subcellular location">
    <subcellularLocation>
        <location evidence="1">Membrane</location>
        <topology evidence="1">Multi-pass membrane protein</topology>
    </subcellularLocation>
</comment>
<dbReference type="GO" id="GO:0034755">
    <property type="term" value="P:iron ion transmembrane transport"/>
    <property type="evidence" value="ECO:0007669"/>
    <property type="project" value="TreeGrafter"/>
</dbReference>
<dbReference type="RefSeq" id="XP_067921042.1">
    <property type="nucleotide sequence ID" value="XM_068066985.1"/>
</dbReference>
<evidence type="ECO:0000256" key="4">
    <source>
        <dbReference type="ARBA" id="ARBA00022989"/>
    </source>
</evidence>